<dbReference type="AlphaFoldDB" id="A0A7S4ETD1"/>
<dbReference type="PANTHER" id="PTHR11452">
    <property type="entry name" value="ALPHA-GALACTOSIDASE/ALPHA-N-ACETYLGALACTOSAMINIDASE"/>
    <property type="match status" value="1"/>
</dbReference>
<evidence type="ECO:0000256" key="2">
    <source>
        <dbReference type="ARBA" id="ARBA00022801"/>
    </source>
</evidence>
<organism evidence="6">
    <name type="scientific">Chrysotila carterae</name>
    <name type="common">Marine alga</name>
    <name type="synonym">Syracosphaera carterae</name>
    <dbReference type="NCBI Taxonomy" id="13221"/>
    <lineage>
        <taxon>Eukaryota</taxon>
        <taxon>Haptista</taxon>
        <taxon>Haptophyta</taxon>
        <taxon>Prymnesiophyceae</taxon>
        <taxon>Isochrysidales</taxon>
        <taxon>Isochrysidaceae</taxon>
        <taxon>Chrysotila</taxon>
    </lineage>
</organism>
<evidence type="ECO:0000259" key="5">
    <source>
        <dbReference type="Pfam" id="PF00652"/>
    </source>
</evidence>
<evidence type="ECO:0000256" key="3">
    <source>
        <dbReference type="ARBA" id="ARBA00023295"/>
    </source>
</evidence>
<name>A0A7S4ETD1_CHRCT</name>
<gene>
    <name evidence="6" type="ORF">PCAR00345_LOCUS4040</name>
</gene>
<reference evidence="6" key="1">
    <citation type="submission" date="2021-01" db="EMBL/GenBank/DDBJ databases">
        <authorList>
            <person name="Corre E."/>
            <person name="Pelletier E."/>
            <person name="Niang G."/>
            <person name="Scheremetjew M."/>
            <person name="Finn R."/>
            <person name="Kale V."/>
            <person name="Holt S."/>
            <person name="Cochrane G."/>
            <person name="Meng A."/>
            <person name="Brown T."/>
            <person name="Cohen L."/>
        </authorList>
    </citation>
    <scope>NUCLEOTIDE SEQUENCE</scope>
    <source>
        <strain evidence="6">CCMP645</strain>
    </source>
</reference>
<dbReference type="SUPFAM" id="SSF50370">
    <property type="entry name" value="Ricin B-like lectins"/>
    <property type="match status" value="1"/>
</dbReference>
<protein>
    <recommendedName>
        <fullName evidence="4">Alpha-galactosidase</fullName>
        <ecNumber evidence="4">3.2.1.22</ecNumber>
    </recommendedName>
    <alternativeName>
        <fullName evidence="4">Melibiase</fullName>
    </alternativeName>
</protein>
<dbReference type="InterPro" id="IPR017853">
    <property type="entry name" value="GH"/>
</dbReference>
<dbReference type="PROSITE" id="PS50231">
    <property type="entry name" value="RICIN_B_LECTIN"/>
    <property type="match status" value="1"/>
</dbReference>
<dbReference type="GO" id="GO:0004557">
    <property type="term" value="F:alpha-galactosidase activity"/>
    <property type="evidence" value="ECO:0007669"/>
    <property type="project" value="UniProtKB-EC"/>
</dbReference>
<keyword evidence="3 4" id="KW-0326">Glycosidase</keyword>
<dbReference type="InterPro" id="IPR000772">
    <property type="entry name" value="Ricin_B_lectin"/>
</dbReference>
<comment type="catalytic activity">
    <reaction evidence="4">
        <text>Hydrolysis of terminal, non-reducing alpha-D-galactose residues in alpha-D-galactosides, including galactose oligosaccharides, galactomannans and galactolipids.</text>
        <dbReference type="EC" id="3.2.1.22"/>
    </reaction>
</comment>
<dbReference type="Gene3D" id="2.60.40.1180">
    <property type="entry name" value="Golgi alpha-mannosidase II"/>
    <property type="match status" value="1"/>
</dbReference>
<keyword evidence="2 4" id="KW-0378">Hydrolase</keyword>
<dbReference type="Gene3D" id="2.80.10.50">
    <property type="match status" value="1"/>
</dbReference>
<dbReference type="InterPro" id="IPR013780">
    <property type="entry name" value="Glyco_hydro_b"/>
</dbReference>
<dbReference type="PANTHER" id="PTHR11452:SF33">
    <property type="entry name" value="ALPHA-GALACTOSIDASE 2"/>
    <property type="match status" value="1"/>
</dbReference>
<dbReference type="Pfam" id="PF00652">
    <property type="entry name" value="Ricin_B_lectin"/>
    <property type="match status" value="1"/>
</dbReference>
<dbReference type="InterPro" id="IPR002241">
    <property type="entry name" value="Glyco_hydro_27"/>
</dbReference>
<evidence type="ECO:0000256" key="4">
    <source>
        <dbReference type="RuleBase" id="RU361168"/>
    </source>
</evidence>
<dbReference type="PRINTS" id="PR00740">
    <property type="entry name" value="GLHYDRLASE27"/>
</dbReference>
<dbReference type="InterPro" id="IPR013785">
    <property type="entry name" value="Aldolase_TIM"/>
</dbReference>
<sequence>MAGLVRYAHAAGLRIGWYQNGCACGERKEVASNYVGDVRSLHAFGFDGVKLDDCGAQRNMTFYAQLMQRTGRAYLIENCHWGRCDETDASSCPTDSWCPFNWFRTSGDINAGTFSWLANLQTTRKFQDVHSPLSRPGCWAYPDMMEVGRVQGGSNWNRAHFGAWCVVSAPLVLGAPPSDLSAVVDVITNAEAIAISRAWHGHPGGLVWERAAAPPPRVAFVQATSCGGAEQGGWSLSALRRVDSADALADGVLAEGVLAEDVLVRGPRGACLANALEGSKGLTLAPCNCSASTQRFRYNATSNELVGTNDECVDVDNSVGPLVQLYRCNGGANQHLHFVDGTLRASQGTARERCLGASDADAGAGIGRTLQAWAKRVGATGAGDEVALLLINPDVRPQQFWVPRALVGLGAEASVAVRDVWARADAPSLPPSADVVRTVKGRDSAFLRLTPVAISTAAALA</sequence>
<feature type="domain" description="Ricin B lectin" evidence="5">
    <location>
        <begin position="268"/>
        <end position="373"/>
    </location>
</feature>
<proteinExistence type="inferred from homology"/>
<dbReference type="EC" id="3.2.1.22" evidence="4"/>
<keyword evidence="4" id="KW-1015">Disulfide bond</keyword>
<evidence type="ECO:0000313" key="6">
    <source>
        <dbReference type="EMBL" id="CAE0751455.1"/>
    </source>
</evidence>
<dbReference type="InterPro" id="IPR035992">
    <property type="entry name" value="Ricin_B-like_lectins"/>
</dbReference>
<accession>A0A7S4ETD1</accession>
<dbReference type="GO" id="GO:0005975">
    <property type="term" value="P:carbohydrate metabolic process"/>
    <property type="evidence" value="ECO:0007669"/>
    <property type="project" value="InterPro"/>
</dbReference>
<evidence type="ECO:0000256" key="1">
    <source>
        <dbReference type="ARBA" id="ARBA00009743"/>
    </source>
</evidence>
<dbReference type="Pfam" id="PF16499">
    <property type="entry name" value="Melibiase_2"/>
    <property type="match status" value="1"/>
</dbReference>
<dbReference type="SUPFAM" id="SSF51445">
    <property type="entry name" value="(Trans)glycosidases"/>
    <property type="match status" value="1"/>
</dbReference>
<dbReference type="EMBL" id="HBIZ01007054">
    <property type="protein sequence ID" value="CAE0751455.1"/>
    <property type="molecule type" value="Transcribed_RNA"/>
</dbReference>
<dbReference type="Gene3D" id="3.20.20.70">
    <property type="entry name" value="Aldolase class I"/>
    <property type="match status" value="1"/>
</dbReference>
<comment type="similarity">
    <text evidence="1 4">Belongs to the glycosyl hydrolase 27 family.</text>
</comment>